<feature type="chain" id="PRO_5040901549" evidence="2">
    <location>
        <begin position="28"/>
        <end position="74"/>
    </location>
</feature>
<keyword evidence="4" id="KW-1185">Reference proteome</keyword>
<evidence type="ECO:0000313" key="4">
    <source>
        <dbReference type="Proteomes" id="UP001152599"/>
    </source>
</evidence>
<feature type="transmembrane region" description="Helical" evidence="1">
    <location>
        <begin position="51"/>
        <end position="69"/>
    </location>
</feature>
<keyword evidence="1" id="KW-1133">Transmembrane helix</keyword>
<feature type="signal peptide" evidence="2">
    <location>
        <begin position="1"/>
        <end position="27"/>
    </location>
</feature>
<gene>
    <name evidence="3" type="ORF">NMK71_02740</name>
</gene>
<evidence type="ECO:0000256" key="2">
    <source>
        <dbReference type="SAM" id="SignalP"/>
    </source>
</evidence>
<dbReference type="EMBL" id="JANCMU010000001">
    <property type="protein sequence ID" value="MDG4945318.1"/>
    <property type="molecule type" value="Genomic_DNA"/>
</dbReference>
<evidence type="ECO:0000256" key="1">
    <source>
        <dbReference type="SAM" id="Phobius"/>
    </source>
</evidence>
<evidence type="ECO:0000313" key="3">
    <source>
        <dbReference type="EMBL" id="MDG4945318.1"/>
    </source>
</evidence>
<comment type="caution">
    <text evidence="3">The sequence shown here is derived from an EMBL/GenBank/DDBJ whole genome shotgun (WGS) entry which is preliminary data.</text>
</comment>
<keyword evidence="2" id="KW-0732">Signal</keyword>
<proteinExistence type="predicted"/>
<sequence length="74" mass="8251">MKNQVLTKINYLFIGLMLFLASPLAFAQEEGLDIDVNIGEESSPEDWMSNPLYWVIGGLVLLLIIAIIARGSRK</sequence>
<organism evidence="3 4">
    <name type="scientific">Profundicola chukchiensis</name>
    <dbReference type="NCBI Taxonomy" id="2961959"/>
    <lineage>
        <taxon>Bacteria</taxon>
        <taxon>Pseudomonadati</taxon>
        <taxon>Bacteroidota</taxon>
        <taxon>Flavobacteriia</taxon>
        <taxon>Flavobacteriales</taxon>
        <taxon>Weeksellaceae</taxon>
        <taxon>Profundicola</taxon>
    </lineage>
</organism>
<keyword evidence="1" id="KW-0812">Transmembrane</keyword>
<dbReference type="Proteomes" id="UP001152599">
    <property type="component" value="Unassembled WGS sequence"/>
</dbReference>
<accession>A0A9X4MWF4</accession>
<dbReference type="RefSeq" id="WP_304419977.1">
    <property type="nucleotide sequence ID" value="NZ_JANCMU010000001.1"/>
</dbReference>
<keyword evidence="1" id="KW-0472">Membrane</keyword>
<protein>
    <submittedName>
        <fullName evidence="3">Uncharacterized protein</fullName>
    </submittedName>
</protein>
<name>A0A9X4MWF4_9FLAO</name>
<reference evidence="3" key="1">
    <citation type="submission" date="2022-07" db="EMBL/GenBank/DDBJ databases">
        <title>Description and genome-wide analysis of Profundicola chukchiensis gen. nov., sp. nov., marine bacteria isolated from bottom sediments of the Chukchi Sea.</title>
        <authorList>
            <person name="Romanenko L."/>
            <person name="Otstavnykh N."/>
            <person name="Kurilenko V."/>
            <person name="Eremeev V."/>
            <person name="Velansky P."/>
            <person name="Mikhailov V."/>
            <person name="Isaeva M."/>
        </authorList>
    </citation>
    <scope>NUCLEOTIDE SEQUENCE</scope>
    <source>
        <strain evidence="3">KMM 9713</strain>
    </source>
</reference>
<dbReference type="AlphaFoldDB" id="A0A9X4MWF4"/>